<protein>
    <submittedName>
        <fullName evidence="2">RHS repeat-associated core domain-containing protein</fullName>
    </submittedName>
</protein>
<dbReference type="InterPro" id="IPR050708">
    <property type="entry name" value="T6SS_VgrG/RHS"/>
</dbReference>
<reference evidence="2 3" key="1">
    <citation type="submission" date="2019-08" db="EMBL/GenBank/DDBJ databases">
        <title>Genome of Algoriphagus ratkowskyi IC026.</title>
        <authorList>
            <person name="Bowman J.P."/>
        </authorList>
    </citation>
    <scope>NUCLEOTIDE SEQUENCE [LARGE SCALE GENOMIC DNA]</scope>
    <source>
        <strain evidence="2 3">IC026</strain>
    </source>
</reference>
<dbReference type="Proteomes" id="UP000321927">
    <property type="component" value="Unassembled WGS sequence"/>
</dbReference>
<feature type="region of interest" description="Disordered" evidence="1">
    <location>
        <begin position="257"/>
        <end position="279"/>
    </location>
</feature>
<evidence type="ECO:0000313" key="2">
    <source>
        <dbReference type="EMBL" id="TXD78780.1"/>
    </source>
</evidence>
<dbReference type="PANTHER" id="PTHR32305">
    <property type="match status" value="1"/>
</dbReference>
<feature type="compositionally biased region" description="Polar residues" evidence="1">
    <location>
        <begin position="265"/>
        <end position="279"/>
    </location>
</feature>
<dbReference type="PANTHER" id="PTHR32305:SF15">
    <property type="entry name" value="PROTEIN RHSA-RELATED"/>
    <property type="match status" value="1"/>
</dbReference>
<gene>
    <name evidence="2" type="ORF">ESW18_04465</name>
</gene>
<accession>A0ABY3HQI0</accession>
<dbReference type="NCBIfam" id="TIGR03696">
    <property type="entry name" value="Rhs_assc_core"/>
    <property type="match status" value="1"/>
</dbReference>
<comment type="caution">
    <text evidence="2">The sequence shown here is derived from an EMBL/GenBank/DDBJ whole genome shotgun (WGS) entry which is preliminary data.</text>
</comment>
<name>A0ABY3HQI0_9BACT</name>
<proteinExistence type="predicted"/>
<organism evidence="2 3">
    <name type="scientific">Algoriphagus ratkowskyi</name>
    <dbReference type="NCBI Taxonomy" id="57028"/>
    <lineage>
        <taxon>Bacteria</taxon>
        <taxon>Pseudomonadati</taxon>
        <taxon>Bacteroidota</taxon>
        <taxon>Cytophagia</taxon>
        <taxon>Cytophagales</taxon>
        <taxon>Cyclobacteriaceae</taxon>
        <taxon>Algoriphagus</taxon>
    </lineage>
</organism>
<evidence type="ECO:0000313" key="3">
    <source>
        <dbReference type="Proteomes" id="UP000321927"/>
    </source>
</evidence>
<evidence type="ECO:0000256" key="1">
    <source>
        <dbReference type="SAM" id="MobiDB-lite"/>
    </source>
</evidence>
<dbReference type="EMBL" id="VORV01000003">
    <property type="protein sequence ID" value="TXD78780.1"/>
    <property type="molecule type" value="Genomic_DNA"/>
</dbReference>
<dbReference type="Gene3D" id="2.180.10.10">
    <property type="entry name" value="RHS repeat-associated core"/>
    <property type="match status" value="1"/>
</dbReference>
<dbReference type="RefSeq" id="WP_086498937.1">
    <property type="nucleotide sequence ID" value="NZ_MSSV01000002.1"/>
</dbReference>
<keyword evidence="3" id="KW-1185">Reference proteome</keyword>
<dbReference type="InterPro" id="IPR022385">
    <property type="entry name" value="Rhs_assc_core"/>
</dbReference>
<sequence length="326" mass="34508">MSTGPIIVQETHYDPWGMEIKELGYQYGGIMVNPYLYNGKEAIDHLGIELYDYGARMYDPVIGRWSVVDPLAEQMRSHSPYNYAFDNPIRFVDPDGMAPIDYYNESGKRLGTDGNNDGRLVVVVCKKEAKQISATDKAGGTTSLSQVNSGVELPNFSVRSEMGKAVSRSLQPTNASMSGEAGFIADSKGGAHEEGGIFGKKSDGTYVVNHAEPGSAVTLDDNKAMVNVFSGDNGTIVDVEGNFHTHPAINSTPGANSIGGASRGFGQSPSPDDFNAASTNSGSGAVIGNNYVLGTGPASSGGQRVSIYNGVKVLATFPLSKFINIK</sequence>